<protein>
    <submittedName>
        <fullName evidence="2">Glycosyltransferase Gtf1</fullName>
    </submittedName>
</protein>
<reference evidence="2 3" key="2">
    <citation type="submission" date="2018-02" db="EMBL/GenBank/DDBJ databases">
        <authorList>
            <person name="Cohen D.B."/>
            <person name="Kent A.D."/>
        </authorList>
    </citation>
    <scope>NUCLEOTIDE SEQUENCE [LARGE SCALE GENOMIC DNA]</scope>
    <source>
        <strain evidence="2 3">CECT 9216</strain>
    </source>
</reference>
<gene>
    <name evidence="2" type="primary">gtf1_1</name>
    <name evidence="1" type="ORF">LES8486_01238</name>
    <name evidence="2" type="ORF">LES9216_01385</name>
</gene>
<name>A0A2N9KEG1_9LACO</name>
<dbReference type="GeneID" id="99673156"/>
<dbReference type="Proteomes" id="UP000239237">
    <property type="component" value="Unassembled WGS sequence"/>
</dbReference>
<dbReference type="EMBL" id="OKQU01000002">
    <property type="protein sequence ID" value="SPE09238.1"/>
    <property type="molecule type" value="Genomic_DNA"/>
</dbReference>
<dbReference type="Proteomes" id="UP000237923">
    <property type="component" value="Unassembled WGS sequence"/>
</dbReference>
<sequence>MKIHIMPNWSELGVEIPQFNDSIHQAQLFLEQGQEVAFILCDYLPKLRGILSNKNIDKASVWSAFDVLQHIDLSAPRPVALNDFTWPDYAEFMTLTDRILVNVSGQHYATIWSNQLSFDHIDLFADDMMTQQLIIDDRGFISKVIVFDEGNKVRTDYLTPSGDIALQEDELTGLVTTQQLWTEQTQFSNMTVLIHELLSYYLNKIPDDENIIISPSVTTGEILEDIAIKQPVIVSVQNNFVEVGKKLEQISDFIVTDNERHQQQVIAFDGETKEVAIVPPYATDMLDNEHPQSPLVSLFISAHNLSVAQQTIVIAALINIINEYDTTTVVFETSDKISAMQKQIHEASLKAKNEHGLVDQDSQMAFKSRFHFLETQNEEQLLRYMKNTRILIDLDNEPNQFLQTVAINFSIPQINSTETVYLKPDKNGKVLADLAELDQAISFFLDSKKHFEIAQEVSADIQAEYTSEMLWIKWQQVFNKIKSKMIS</sequence>
<keyword evidence="4" id="KW-1185">Reference proteome</keyword>
<dbReference type="EMBL" id="OKQR01000002">
    <property type="protein sequence ID" value="SPD93582.1"/>
    <property type="molecule type" value="Genomic_DNA"/>
</dbReference>
<evidence type="ECO:0000313" key="4">
    <source>
        <dbReference type="Proteomes" id="UP000239237"/>
    </source>
</evidence>
<evidence type="ECO:0000313" key="1">
    <source>
        <dbReference type="EMBL" id="SPD93582.1"/>
    </source>
</evidence>
<keyword evidence="2" id="KW-0808">Transferase</keyword>
<dbReference type="RefSeq" id="WP_072612832.1">
    <property type="nucleotide sequence ID" value="NZ_AP017935.1"/>
</dbReference>
<proteinExistence type="predicted"/>
<evidence type="ECO:0000313" key="2">
    <source>
        <dbReference type="EMBL" id="SPE09238.1"/>
    </source>
</evidence>
<dbReference type="NCBIfam" id="TIGR03713">
    <property type="entry name" value="acc_sec_asp1"/>
    <property type="match status" value="1"/>
</dbReference>
<accession>A0A2N9KEG1</accession>
<dbReference type="Pfam" id="PF16993">
    <property type="entry name" value="Asp1"/>
    <property type="match status" value="1"/>
</dbReference>
<dbReference type="InterPro" id="IPR022372">
    <property type="entry name" value="Accessory_SS_Asp1"/>
</dbReference>
<organism evidence="2 3">
    <name type="scientific">Leuconostoc suionicum</name>
    <dbReference type="NCBI Taxonomy" id="1511761"/>
    <lineage>
        <taxon>Bacteria</taxon>
        <taxon>Bacillati</taxon>
        <taxon>Bacillota</taxon>
        <taxon>Bacilli</taxon>
        <taxon>Lactobacillales</taxon>
        <taxon>Lactobacillaceae</taxon>
        <taxon>Leuconostoc</taxon>
    </lineage>
</organism>
<dbReference type="GO" id="GO:0015031">
    <property type="term" value="P:protein transport"/>
    <property type="evidence" value="ECO:0007669"/>
    <property type="project" value="InterPro"/>
</dbReference>
<dbReference type="GO" id="GO:0016740">
    <property type="term" value="F:transferase activity"/>
    <property type="evidence" value="ECO:0007669"/>
    <property type="project" value="UniProtKB-KW"/>
</dbReference>
<evidence type="ECO:0000313" key="3">
    <source>
        <dbReference type="Proteomes" id="UP000237923"/>
    </source>
</evidence>
<reference evidence="1 4" key="1">
    <citation type="submission" date="2018-02" db="EMBL/GenBank/DDBJ databases">
        <authorList>
            <person name="Rodrigo-Torres L."/>
            <person name="Arahal R. D."/>
            <person name="Lucena T."/>
        </authorList>
    </citation>
    <scope>NUCLEOTIDE SEQUENCE [LARGE SCALE GENOMIC DNA]</scope>
    <source>
        <strain evidence="1 4">CECT 8486</strain>
    </source>
</reference>
<dbReference type="AlphaFoldDB" id="A0A2N9KEG1"/>